<keyword evidence="2" id="KW-0547">Nucleotide-binding</keyword>
<dbReference type="Proteomes" id="UP001152797">
    <property type="component" value="Unassembled WGS sequence"/>
</dbReference>
<dbReference type="Pfam" id="PF12110">
    <property type="entry name" value="Nup96"/>
    <property type="match status" value="1"/>
</dbReference>
<dbReference type="OrthoDB" id="3797628at2759"/>
<dbReference type="PANTHER" id="PTHR44329">
    <property type="entry name" value="SERINE/THREONINE-PROTEIN KINASE TNNI3K-RELATED"/>
    <property type="match status" value="1"/>
</dbReference>
<proteinExistence type="predicted"/>
<dbReference type="Gene3D" id="1.10.510.10">
    <property type="entry name" value="Transferase(Phosphotransferase) domain 1"/>
    <property type="match status" value="1"/>
</dbReference>
<feature type="domain" description="Protein kinase" evidence="6">
    <location>
        <begin position="598"/>
        <end position="911"/>
    </location>
</feature>
<dbReference type="InterPro" id="IPR051681">
    <property type="entry name" value="Ser/Thr_Kinases-Pseudokinases"/>
</dbReference>
<dbReference type="InterPro" id="IPR021967">
    <property type="entry name" value="Nup98_C"/>
</dbReference>
<reference evidence="8" key="2">
    <citation type="submission" date="2024-04" db="EMBL/GenBank/DDBJ databases">
        <authorList>
            <person name="Chen Y."/>
            <person name="Shah S."/>
            <person name="Dougan E. K."/>
            <person name="Thang M."/>
            <person name="Chan C."/>
        </authorList>
    </citation>
    <scope>NUCLEOTIDE SEQUENCE [LARGE SCALE GENOMIC DNA]</scope>
</reference>
<dbReference type="EMBL" id="CAMXCT010006686">
    <property type="protein sequence ID" value="CAI4018285.1"/>
    <property type="molecule type" value="Genomic_DNA"/>
</dbReference>
<dbReference type="PANTHER" id="PTHR44329:SF288">
    <property type="entry name" value="MITOGEN-ACTIVATED PROTEIN KINASE KINASE KINASE 20"/>
    <property type="match status" value="1"/>
</dbReference>
<evidence type="ECO:0000256" key="2">
    <source>
        <dbReference type="ARBA" id="ARBA00022741"/>
    </source>
</evidence>
<feature type="region of interest" description="Disordered" evidence="5">
    <location>
        <begin position="76"/>
        <end position="106"/>
    </location>
</feature>
<dbReference type="PROSITE" id="PS50011">
    <property type="entry name" value="PROTEIN_KINASE_DOM"/>
    <property type="match status" value="1"/>
</dbReference>
<evidence type="ECO:0000313" key="9">
    <source>
        <dbReference type="EMBL" id="CAL4805597.1"/>
    </source>
</evidence>
<dbReference type="PROSITE" id="PS00108">
    <property type="entry name" value="PROTEIN_KINASE_ST"/>
    <property type="match status" value="1"/>
</dbReference>
<dbReference type="AlphaFoldDB" id="A0A9P1GNV5"/>
<evidence type="ECO:0000256" key="3">
    <source>
        <dbReference type="ARBA" id="ARBA00022777"/>
    </source>
</evidence>
<dbReference type="SMART" id="SM00220">
    <property type="entry name" value="S_TKc"/>
    <property type="match status" value="1"/>
</dbReference>
<sequence>MSYGLSAGWDDDIMETSKGGIWPVDTVDATRIGVGVASAPPSFPRRGAAALTKATELLWRVNDVARAAQVAAALEMPEDEEMEPTTLEDEAAETVPATSSAPAKLGPSRGSCRLGLLAMPVSAGGTYQVRLLRTARGPVPPQPRSADLSAESLLQAQVEAGLASSVEVLPSGTPTTGTPALISPVGADAKVLLQKYSAVAADCFGDVASDAFHLAEALFAGASSGAEVLPRLSRWLSRVNQRTVKQYLDKRRPIPGAFGGNFSEAQCLEAVFHHLTANSIPAALRELRSLAGYDRLAAILAASGGSPLPGPQRRFLRQQLAEWKYQPQADALMSPELWRIYSLLAGDLEVLRDCLDWRCAFGVVLWYGQCEEADVAEEDMLTKVVTSYLDAVKQQGMSSRIRPLPGYLQSTAMQDMSQSFQPFPRVGESIRTSDPPESLQFAAIRMAAGCSLGESSDVAHFDYQTYTKDPLDISLSWHFSVLMLALQGETARTACSGVAFQRLTQQYCKLLEQNGSSRWAVYVAHFLSEPRVRSALIRQLLTSHVRATVPGAELPWPELPPGWLDRAQALAMEQQRNWCGALWCWRKCGGEEARAITIACGYLLGPAMLGHAFSPFKRGAVEAILLAPMTPAARWLLQCLQELSGAMGCHDVLWAEVGRDALELLRDWAEKTAASDSAPAKFEPQRLVRLHWKCERLRKCHVVCWAFRNEERRVPYRKRCDTATRCFCLVMELATGSLWQLLHGASCSTTPSAAMRPAQRVDLALEVLEGLCFLHQQRVLHCDLKSSNVLLFKEEHKLEAKLSDFGLAQRLSAASASAQAGSMAYLAPERLCGACASCQADVWSMGCVLVEIFGGGSPFADCETQDEVRNKVIRGERPYVPEHVDFVAEVNGGQRPSMHALLMLGAAVPLIRVSLTREVSGASG</sequence>
<keyword evidence="10" id="KW-1185">Reference proteome</keyword>
<dbReference type="Pfam" id="PF00069">
    <property type="entry name" value="Pkinase"/>
    <property type="match status" value="1"/>
</dbReference>
<name>A0A9P1GNV5_9DINO</name>
<evidence type="ECO:0000256" key="5">
    <source>
        <dbReference type="SAM" id="MobiDB-lite"/>
    </source>
</evidence>
<dbReference type="InterPro" id="IPR011009">
    <property type="entry name" value="Kinase-like_dom_sf"/>
</dbReference>
<feature type="compositionally biased region" description="Acidic residues" evidence="5">
    <location>
        <begin position="76"/>
        <end position="92"/>
    </location>
</feature>
<evidence type="ECO:0000313" key="7">
    <source>
        <dbReference type="EMBL" id="CAI4018285.1"/>
    </source>
</evidence>
<keyword evidence="4" id="KW-0067">ATP-binding</keyword>
<keyword evidence="3 9" id="KW-0418">Kinase</keyword>
<keyword evidence="1" id="KW-0808">Transferase</keyword>
<dbReference type="GO" id="GO:0004674">
    <property type="term" value="F:protein serine/threonine kinase activity"/>
    <property type="evidence" value="ECO:0007669"/>
    <property type="project" value="TreeGrafter"/>
</dbReference>
<dbReference type="InterPro" id="IPR008271">
    <property type="entry name" value="Ser/Thr_kinase_AS"/>
</dbReference>
<protein>
    <submittedName>
        <fullName evidence="9">Serine/threonine-protein kinase sepA (Septas e A)</fullName>
    </submittedName>
</protein>
<evidence type="ECO:0000259" key="6">
    <source>
        <dbReference type="PROSITE" id="PS50011"/>
    </source>
</evidence>
<evidence type="ECO:0000256" key="4">
    <source>
        <dbReference type="ARBA" id="ARBA00022840"/>
    </source>
</evidence>
<comment type="caution">
    <text evidence="7">The sequence shown here is derived from an EMBL/GenBank/DDBJ whole genome shotgun (WGS) entry which is preliminary data.</text>
</comment>
<evidence type="ECO:0000313" key="10">
    <source>
        <dbReference type="Proteomes" id="UP001152797"/>
    </source>
</evidence>
<dbReference type="Gene3D" id="1.25.40.690">
    <property type="match status" value="1"/>
</dbReference>
<dbReference type="SUPFAM" id="SSF56112">
    <property type="entry name" value="Protein kinase-like (PK-like)"/>
    <property type="match status" value="1"/>
</dbReference>
<evidence type="ECO:0000313" key="8">
    <source>
        <dbReference type="EMBL" id="CAL1171660.1"/>
    </source>
</evidence>
<evidence type="ECO:0000256" key="1">
    <source>
        <dbReference type="ARBA" id="ARBA00022679"/>
    </source>
</evidence>
<reference evidence="7" key="1">
    <citation type="submission" date="2022-10" db="EMBL/GenBank/DDBJ databases">
        <authorList>
            <person name="Chen Y."/>
            <person name="Dougan E. K."/>
            <person name="Chan C."/>
            <person name="Rhodes N."/>
            <person name="Thang M."/>
        </authorList>
    </citation>
    <scope>NUCLEOTIDE SEQUENCE</scope>
</reference>
<dbReference type="EMBL" id="CAMXCT030006686">
    <property type="protein sequence ID" value="CAL4805597.1"/>
    <property type="molecule type" value="Genomic_DNA"/>
</dbReference>
<dbReference type="EMBL" id="CAMXCT020006686">
    <property type="protein sequence ID" value="CAL1171660.1"/>
    <property type="molecule type" value="Genomic_DNA"/>
</dbReference>
<dbReference type="InterPro" id="IPR000719">
    <property type="entry name" value="Prot_kinase_dom"/>
</dbReference>
<accession>A0A9P1GNV5</accession>
<gene>
    <name evidence="7" type="ORF">C1SCF055_LOCUS42864</name>
</gene>
<organism evidence="7">
    <name type="scientific">Cladocopium goreaui</name>
    <dbReference type="NCBI Taxonomy" id="2562237"/>
    <lineage>
        <taxon>Eukaryota</taxon>
        <taxon>Sar</taxon>
        <taxon>Alveolata</taxon>
        <taxon>Dinophyceae</taxon>
        <taxon>Suessiales</taxon>
        <taxon>Symbiodiniaceae</taxon>
        <taxon>Cladocopium</taxon>
    </lineage>
</organism>
<dbReference type="GO" id="GO:0005524">
    <property type="term" value="F:ATP binding"/>
    <property type="evidence" value="ECO:0007669"/>
    <property type="project" value="UniProtKB-KW"/>
</dbReference>